<evidence type="ECO:0000256" key="8">
    <source>
        <dbReference type="ARBA" id="ARBA00022670"/>
    </source>
</evidence>
<dbReference type="PANTHER" id="PTHR13367:SF27">
    <property type="entry name" value="OTU DOMAIN-CONTAINING PROTEIN"/>
    <property type="match status" value="1"/>
</dbReference>
<keyword evidence="13" id="KW-0788">Thiol protease</keyword>
<keyword evidence="10" id="KW-0863">Zinc-finger</keyword>
<dbReference type="Pfam" id="PF01754">
    <property type="entry name" value="zf-A20"/>
    <property type="match status" value="1"/>
</dbReference>
<accession>A0A151I5L0</accession>
<dbReference type="GO" id="GO:0070536">
    <property type="term" value="P:protein K63-linked deubiquitination"/>
    <property type="evidence" value="ECO:0007669"/>
    <property type="project" value="TreeGrafter"/>
</dbReference>
<dbReference type="EC" id="3.4.19.12" evidence="5"/>
<evidence type="ECO:0000256" key="12">
    <source>
        <dbReference type="ARBA" id="ARBA00022801"/>
    </source>
</evidence>
<dbReference type="STRING" id="520822.A0A151I5L0"/>
<keyword evidence="12" id="KW-0378">Hydrolase</keyword>
<dbReference type="GO" id="GO:0071947">
    <property type="term" value="P:protein deubiquitination involved in ubiquitin-dependent protein catabolic process"/>
    <property type="evidence" value="ECO:0007669"/>
    <property type="project" value="TreeGrafter"/>
</dbReference>
<sequence length="634" mass="71088">MTDDGQTTQGKPLRHITPGQENIEIPEDSLHRRETFVFLDILVKLVEEEEEEEEALQADVHNVWRNVGPKWEYRCDSCVMSVGLSMYDGLESGLENESPADNGLDSTTGATKKLARGISRATENAAIVSYARLQLAALGTLDTPEFTFSLPDLSIYPDSFRKFLEKDLIENGCLNSLEAAGRLNWWYKSGSTRILWPLATSGDGNCLLHAASLGMWGFHDRLLTLREALHNTLTKGEYRHAIFRRWKWRQMSLNEAAGLSYTEAEWLSEWQSIVDMASPTIRNQTATSYQSLEEIHVLTLAHILRRPIIVIAETMLKDADGVALAPIPFGGVYLPLEVPPSHCHRTPLLLAYHSAHFSPLVTVDGCNDYGSACGEGVSIPLVDPDTGKLLPVLFAVDPGPDWDWIDGSRELLTCTQDTMETLLRQYLDCEYQSFMSEDIDRLSDSDGSLSKTAKQLLEVAKQFGSIGKSVSKKIWSMTNKRSKSPPSTSGGISTEGLLCVRIKSRRHQYVDQMLQNYLQCAHARYLQDHQVDDTGSELNYGAGKSKFYAASDRDSHASVNKLLPTNTNKNHTLYLSRSTFFIDKTPSNNTGPEIWNSDHLKGTVKECRSEHCQFFGSPENQYYCSQCWAHQQSR</sequence>
<dbReference type="GO" id="GO:0005634">
    <property type="term" value="C:nucleus"/>
    <property type="evidence" value="ECO:0007669"/>
    <property type="project" value="UniProtKB-SubCell"/>
</dbReference>
<dbReference type="InterPro" id="IPR002653">
    <property type="entry name" value="Znf_A20"/>
</dbReference>
<evidence type="ECO:0000259" key="17">
    <source>
        <dbReference type="PROSITE" id="PS51036"/>
    </source>
</evidence>
<dbReference type="GO" id="GO:0003677">
    <property type="term" value="F:DNA binding"/>
    <property type="evidence" value="ECO:0007669"/>
    <property type="project" value="InterPro"/>
</dbReference>
<dbReference type="Gene3D" id="4.10.240.30">
    <property type="match status" value="1"/>
</dbReference>
<dbReference type="GO" id="GO:0004843">
    <property type="term" value="F:cysteine-type deubiquitinase activity"/>
    <property type="evidence" value="ECO:0007669"/>
    <property type="project" value="UniProtKB-EC"/>
</dbReference>
<evidence type="ECO:0000256" key="4">
    <source>
        <dbReference type="ARBA" id="ARBA00005865"/>
    </source>
</evidence>
<keyword evidence="8" id="KW-0645">Protease</keyword>
<protein>
    <recommendedName>
        <fullName evidence="5">ubiquitinyl hydrolase 1</fullName>
        <ecNumber evidence="5">3.4.19.12</ecNumber>
    </recommendedName>
</protein>
<gene>
    <name evidence="18" type="ORF">ALC53_03186</name>
</gene>
<feature type="domain" description="A20-type" evidence="17">
    <location>
        <begin position="601"/>
        <end position="634"/>
    </location>
</feature>
<dbReference type="InterPro" id="IPR003323">
    <property type="entry name" value="OTU_dom"/>
</dbReference>
<name>A0A151I5L0_9HYME</name>
<evidence type="ECO:0000256" key="11">
    <source>
        <dbReference type="ARBA" id="ARBA00022786"/>
    </source>
</evidence>
<reference evidence="18 19" key="1">
    <citation type="submission" date="2015-09" db="EMBL/GenBank/DDBJ databases">
        <title>Atta colombica WGS genome.</title>
        <authorList>
            <person name="Nygaard S."/>
            <person name="Hu H."/>
            <person name="Boomsma J."/>
            <person name="Zhang G."/>
        </authorList>
    </citation>
    <scope>NUCLEOTIDE SEQUENCE [LARGE SCALE GENOMIC DNA]</scope>
    <source>
        <strain evidence="18">Treedump-2</strain>
        <tissue evidence="18">Whole body</tissue>
    </source>
</reference>
<dbReference type="Proteomes" id="UP000078540">
    <property type="component" value="Unassembled WGS sequence"/>
</dbReference>
<evidence type="ECO:0000256" key="6">
    <source>
        <dbReference type="ARBA" id="ARBA00022490"/>
    </source>
</evidence>
<dbReference type="GO" id="GO:0070530">
    <property type="term" value="F:K63-linked polyubiquitin modification-dependent protein binding"/>
    <property type="evidence" value="ECO:0007669"/>
    <property type="project" value="TreeGrafter"/>
</dbReference>
<dbReference type="PROSITE" id="PS50802">
    <property type="entry name" value="OTU"/>
    <property type="match status" value="1"/>
</dbReference>
<dbReference type="Pfam" id="PF02338">
    <property type="entry name" value="OTU"/>
    <property type="match status" value="1"/>
</dbReference>
<evidence type="ECO:0000313" key="19">
    <source>
        <dbReference type="Proteomes" id="UP000078540"/>
    </source>
</evidence>
<dbReference type="PANTHER" id="PTHR13367">
    <property type="entry name" value="UBIQUITIN THIOESTERASE"/>
    <property type="match status" value="1"/>
</dbReference>
<evidence type="ECO:0000256" key="3">
    <source>
        <dbReference type="ARBA" id="ARBA00004496"/>
    </source>
</evidence>
<dbReference type="EMBL" id="KQ976425">
    <property type="protein sequence ID" value="KYM88084.1"/>
    <property type="molecule type" value="Genomic_DNA"/>
</dbReference>
<feature type="domain" description="OTU" evidence="16">
    <location>
        <begin position="195"/>
        <end position="363"/>
    </location>
</feature>
<evidence type="ECO:0000256" key="14">
    <source>
        <dbReference type="ARBA" id="ARBA00022833"/>
    </source>
</evidence>
<dbReference type="CDD" id="cd22768">
    <property type="entry name" value="OTU_OTUD7"/>
    <property type="match status" value="1"/>
</dbReference>
<evidence type="ECO:0000256" key="7">
    <source>
        <dbReference type="ARBA" id="ARBA00022553"/>
    </source>
</evidence>
<dbReference type="GO" id="GO:0008270">
    <property type="term" value="F:zinc ion binding"/>
    <property type="evidence" value="ECO:0007669"/>
    <property type="project" value="UniProtKB-KW"/>
</dbReference>
<evidence type="ECO:0000256" key="5">
    <source>
        <dbReference type="ARBA" id="ARBA00012759"/>
    </source>
</evidence>
<evidence type="ECO:0000256" key="9">
    <source>
        <dbReference type="ARBA" id="ARBA00022723"/>
    </source>
</evidence>
<keyword evidence="6" id="KW-0963">Cytoplasm</keyword>
<evidence type="ECO:0000256" key="2">
    <source>
        <dbReference type="ARBA" id="ARBA00004123"/>
    </source>
</evidence>
<evidence type="ECO:0000256" key="13">
    <source>
        <dbReference type="ARBA" id="ARBA00022807"/>
    </source>
</evidence>
<evidence type="ECO:0000313" key="18">
    <source>
        <dbReference type="EMBL" id="KYM88084.1"/>
    </source>
</evidence>
<evidence type="ECO:0000256" key="15">
    <source>
        <dbReference type="ARBA" id="ARBA00023242"/>
    </source>
</evidence>
<proteinExistence type="inferred from homology"/>
<comment type="similarity">
    <text evidence="4">Belongs to the peptidase C64 family.</text>
</comment>
<dbReference type="GO" id="GO:0005737">
    <property type="term" value="C:cytoplasm"/>
    <property type="evidence" value="ECO:0007669"/>
    <property type="project" value="UniProtKB-SubCell"/>
</dbReference>
<keyword evidence="9" id="KW-0479">Metal-binding</keyword>
<dbReference type="InterPro" id="IPR051346">
    <property type="entry name" value="OTU_Deubiquitinase"/>
</dbReference>
<keyword evidence="14" id="KW-0862">Zinc</keyword>
<dbReference type="GO" id="GO:0035871">
    <property type="term" value="P:protein K11-linked deubiquitination"/>
    <property type="evidence" value="ECO:0007669"/>
    <property type="project" value="TreeGrafter"/>
</dbReference>
<evidence type="ECO:0000256" key="1">
    <source>
        <dbReference type="ARBA" id="ARBA00000707"/>
    </source>
</evidence>
<keyword evidence="19" id="KW-1185">Reference proteome</keyword>
<evidence type="ECO:0000256" key="10">
    <source>
        <dbReference type="ARBA" id="ARBA00022771"/>
    </source>
</evidence>
<keyword evidence="7" id="KW-0597">Phosphoprotein</keyword>
<comment type="catalytic activity">
    <reaction evidence="1">
        <text>Thiol-dependent hydrolysis of ester, thioester, amide, peptide and isopeptide bonds formed by the C-terminal Gly of ubiquitin (a 76-residue protein attached to proteins as an intracellular targeting signal).</text>
        <dbReference type="EC" id="3.4.19.12"/>
    </reaction>
</comment>
<keyword evidence="11" id="KW-0833">Ubl conjugation pathway</keyword>
<comment type="subcellular location">
    <subcellularLocation>
        <location evidence="3">Cytoplasm</location>
    </subcellularLocation>
    <subcellularLocation>
        <location evidence="2">Nucleus</location>
    </subcellularLocation>
</comment>
<dbReference type="GO" id="GO:0071108">
    <property type="term" value="P:protein K48-linked deubiquitination"/>
    <property type="evidence" value="ECO:0007669"/>
    <property type="project" value="TreeGrafter"/>
</dbReference>
<keyword evidence="15" id="KW-0539">Nucleus</keyword>
<organism evidence="18 19">
    <name type="scientific">Atta colombica</name>
    <dbReference type="NCBI Taxonomy" id="520822"/>
    <lineage>
        <taxon>Eukaryota</taxon>
        <taxon>Metazoa</taxon>
        <taxon>Ecdysozoa</taxon>
        <taxon>Arthropoda</taxon>
        <taxon>Hexapoda</taxon>
        <taxon>Insecta</taxon>
        <taxon>Pterygota</taxon>
        <taxon>Neoptera</taxon>
        <taxon>Endopterygota</taxon>
        <taxon>Hymenoptera</taxon>
        <taxon>Apocrita</taxon>
        <taxon>Aculeata</taxon>
        <taxon>Formicoidea</taxon>
        <taxon>Formicidae</taxon>
        <taxon>Myrmicinae</taxon>
        <taxon>Atta</taxon>
    </lineage>
</organism>
<dbReference type="AlphaFoldDB" id="A0A151I5L0"/>
<evidence type="ECO:0000259" key="16">
    <source>
        <dbReference type="PROSITE" id="PS50802"/>
    </source>
</evidence>
<dbReference type="PROSITE" id="PS51036">
    <property type="entry name" value="ZF_A20"/>
    <property type="match status" value="1"/>
</dbReference>